<gene>
    <name evidence="4" type="ORF">D3875_17755</name>
</gene>
<feature type="domain" description="Ketoreductase" evidence="3">
    <location>
        <begin position="7"/>
        <end position="187"/>
    </location>
</feature>
<evidence type="ECO:0000256" key="2">
    <source>
        <dbReference type="ARBA" id="ARBA00023002"/>
    </source>
</evidence>
<accession>A0A418VAQ1</accession>
<organism evidence="4 5">
    <name type="scientific">Deinococcus cavernae</name>
    <dbReference type="NCBI Taxonomy" id="2320857"/>
    <lineage>
        <taxon>Bacteria</taxon>
        <taxon>Thermotogati</taxon>
        <taxon>Deinococcota</taxon>
        <taxon>Deinococci</taxon>
        <taxon>Deinococcales</taxon>
        <taxon>Deinococcaceae</taxon>
        <taxon>Deinococcus</taxon>
    </lineage>
</organism>
<name>A0A418VAQ1_9DEIO</name>
<dbReference type="FunFam" id="3.40.50.720:FF:000084">
    <property type="entry name" value="Short-chain dehydrogenase reductase"/>
    <property type="match status" value="1"/>
</dbReference>
<sequence>MTPTGRRVVLVTGGSRGIGAATCVMAARSGYAVGVNYRHDADAAARVVETIIAAGGRALAVQGDVSVEADVLRLFDAVQDAFGPVSALVNNAGILETQARLEQISVERLQRVLKTNVVGVFLCAREAVKRMSTRQGGPGGTIVNVSSRAAVLGAPGEYVDYALSKGAVDTLTIGLAKEVAAEGIRVNAVRPGIIDTDIHASGGEPGRVERLGPAQPLGRGGTPEEVAAAILWLLSDAASYVTGSFTDVAGGR</sequence>
<dbReference type="OrthoDB" id="9803333at2"/>
<dbReference type="PRINTS" id="PR00080">
    <property type="entry name" value="SDRFAMILY"/>
</dbReference>
<dbReference type="InterPro" id="IPR057326">
    <property type="entry name" value="KR_dom"/>
</dbReference>
<dbReference type="AlphaFoldDB" id="A0A418VAQ1"/>
<dbReference type="PRINTS" id="PR00081">
    <property type="entry name" value="GDHRDH"/>
</dbReference>
<dbReference type="InterPro" id="IPR002347">
    <property type="entry name" value="SDR_fam"/>
</dbReference>
<dbReference type="SMART" id="SM00822">
    <property type="entry name" value="PKS_KR"/>
    <property type="match status" value="1"/>
</dbReference>
<evidence type="ECO:0000256" key="1">
    <source>
        <dbReference type="ARBA" id="ARBA00006484"/>
    </source>
</evidence>
<dbReference type="Pfam" id="PF13561">
    <property type="entry name" value="adh_short_C2"/>
    <property type="match status" value="1"/>
</dbReference>
<dbReference type="InterPro" id="IPR036291">
    <property type="entry name" value="NAD(P)-bd_dom_sf"/>
</dbReference>
<dbReference type="Gene3D" id="3.40.50.720">
    <property type="entry name" value="NAD(P)-binding Rossmann-like Domain"/>
    <property type="match status" value="1"/>
</dbReference>
<comment type="caution">
    <text evidence="4">The sequence shown here is derived from an EMBL/GenBank/DDBJ whole genome shotgun (WGS) entry which is preliminary data.</text>
</comment>
<evidence type="ECO:0000259" key="3">
    <source>
        <dbReference type="SMART" id="SM00822"/>
    </source>
</evidence>
<proteinExistence type="inferred from homology"/>
<keyword evidence="5" id="KW-1185">Reference proteome</keyword>
<evidence type="ECO:0000313" key="5">
    <source>
        <dbReference type="Proteomes" id="UP000286287"/>
    </source>
</evidence>
<reference evidence="4 5" key="1">
    <citation type="submission" date="2018-09" db="EMBL/GenBank/DDBJ databases">
        <authorList>
            <person name="Zhu H."/>
        </authorList>
    </citation>
    <scope>NUCLEOTIDE SEQUENCE [LARGE SCALE GENOMIC DNA]</scope>
    <source>
        <strain evidence="4 5">K2S05-167</strain>
    </source>
</reference>
<dbReference type="PANTHER" id="PTHR48107:SF7">
    <property type="entry name" value="RE15974P"/>
    <property type="match status" value="1"/>
</dbReference>
<dbReference type="EMBL" id="QYUJ01000014">
    <property type="protein sequence ID" value="RJF73116.1"/>
    <property type="molecule type" value="Genomic_DNA"/>
</dbReference>
<dbReference type="GO" id="GO:0016614">
    <property type="term" value="F:oxidoreductase activity, acting on CH-OH group of donors"/>
    <property type="evidence" value="ECO:0007669"/>
    <property type="project" value="UniProtKB-ARBA"/>
</dbReference>
<evidence type="ECO:0000313" key="4">
    <source>
        <dbReference type="EMBL" id="RJF73116.1"/>
    </source>
</evidence>
<dbReference type="Proteomes" id="UP000286287">
    <property type="component" value="Unassembled WGS sequence"/>
</dbReference>
<dbReference type="PANTHER" id="PTHR48107">
    <property type="entry name" value="NADPH-DEPENDENT ALDEHYDE REDUCTASE-LIKE PROTEIN, CHLOROPLASTIC-RELATED"/>
    <property type="match status" value="1"/>
</dbReference>
<keyword evidence="2" id="KW-0560">Oxidoreductase</keyword>
<dbReference type="NCBIfam" id="NF004777">
    <property type="entry name" value="PRK06123.1"/>
    <property type="match status" value="1"/>
</dbReference>
<dbReference type="SUPFAM" id="SSF51735">
    <property type="entry name" value="NAD(P)-binding Rossmann-fold domains"/>
    <property type="match status" value="1"/>
</dbReference>
<protein>
    <submittedName>
        <fullName evidence="4">SDR family oxidoreductase</fullName>
    </submittedName>
</protein>
<dbReference type="RefSeq" id="WP_119765849.1">
    <property type="nucleotide sequence ID" value="NZ_QYUJ01000014.1"/>
</dbReference>
<comment type="similarity">
    <text evidence="1">Belongs to the short-chain dehydrogenases/reductases (SDR) family.</text>
</comment>